<dbReference type="PANTHER" id="PTHR35774">
    <property type="entry name" value="PHOTOSYSTEM II REACTION CENTER PROTEIN M"/>
    <property type="match status" value="1"/>
</dbReference>
<dbReference type="GO" id="GO:0005737">
    <property type="term" value="C:cytoplasm"/>
    <property type="evidence" value="ECO:0007669"/>
    <property type="project" value="UniProtKB-ARBA"/>
</dbReference>
<dbReference type="InterPro" id="IPR007826">
    <property type="entry name" value="PSII_PsbM"/>
</dbReference>
<keyword evidence="4 9" id="KW-0812">Transmembrane</keyword>
<dbReference type="GeneID" id="9688639"/>
<gene>
    <name evidence="10" type="primary">PSBM</name>
    <name evidence="10" type="ORF">MICPUCDRAFT_42681</name>
</gene>
<dbReference type="HAMAP" id="MF_00438">
    <property type="entry name" value="PSII_PsbM"/>
    <property type="match status" value="1"/>
</dbReference>
<feature type="transmembrane region" description="Helical" evidence="9">
    <location>
        <begin position="82"/>
        <end position="104"/>
    </location>
</feature>
<keyword evidence="6 9" id="KW-0472">Membrane</keyword>
<dbReference type="SUPFAM" id="SSF161033">
    <property type="entry name" value="Photosystem II reaction center protein M, PsbM"/>
    <property type="match status" value="1"/>
</dbReference>
<dbReference type="RefSeq" id="XP_003063199.1">
    <property type="nucleotide sequence ID" value="XM_003063153.1"/>
</dbReference>
<dbReference type="GO" id="GO:0019684">
    <property type="term" value="P:photosynthesis, light reaction"/>
    <property type="evidence" value="ECO:0007669"/>
    <property type="project" value="InterPro"/>
</dbReference>
<keyword evidence="7" id="KW-0604">Photosystem II</keyword>
<evidence type="ECO:0000256" key="3">
    <source>
        <dbReference type="ARBA" id="ARBA00022531"/>
    </source>
</evidence>
<dbReference type="InterPro" id="IPR037269">
    <property type="entry name" value="PSII_PsbM_sf"/>
</dbReference>
<organism evidence="11">
    <name type="scientific">Micromonas pusilla (strain CCMP1545)</name>
    <name type="common">Picoplanktonic green alga</name>
    <dbReference type="NCBI Taxonomy" id="564608"/>
    <lineage>
        <taxon>Eukaryota</taxon>
        <taxon>Viridiplantae</taxon>
        <taxon>Chlorophyta</taxon>
        <taxon>Mamiellophyceae</taxon>
        <taxon>Mamiellales</taxon>
        <taxon>Mamiellaceae</taxon>
        <taxon>Micromonas</taxon>
    </lineage>
</organism>
<feature type="compositionally biased region" description="Basic and acidic residues" evidence="8">
    <location>
        <begin position="121"/>
        <end position="133"/>
    </location>
</feature>
<dbReference type="PANTHER" id="PTHR35774:SF1">
    <property type="entry name" value="PHOTOSYSTEM II REACTION CENTER PROTEIN M"/>
    <property type="match status" value="1"/>
</dbReference>
<dbReference type="OrthoDB" id="564131at2759"/>
<evidence type="ECO:0000313" key="11">
    <source>
        <dbReference type="Proteomes" id="UP000001876"/>
    </source>
</evidence>
<keyword evidence="11" id="KW-1185">Reference proteome</keyword>
<evidence type="ECO:0000313" key="10">
    <source>
        <dbReference type="EMBL" id="EEH52335.1"/>
    </source>
</evidence>
<dbReference type="STRING" id="564608.C1N5Q2"/>
<evidence type="ECO:0000256" key="6">
    <source>
        <dbReference type="ARBA" id="ARBA00023136"/>
    </source>
</evidence>
<proteinExistence type="inferred from homology"/>
<sequence>MSAIAAAGLIPLKAAPVRRSAKATSSKAVVAPRAALRQGVVAKASPKNVLASVSAAFPAFAAAPAAFAAEELNQVALADVNILGVIATALFIIIPTSFLIILYVKSASEGNVSGGFSQKYYDDSKKRGDKKTNEAAIVKGKGLGMRPEK</sequence>
<accession>C1N5Q2</accession>
<evidence type="ECO:0000256" key="2">
    <source>
        <dbReference type="ARBA" id="ARBA00022469"/>
    </source>
</evidence>
<keyword evidence="5 9" id="KW-1133">Transmembrane helix</keyword>
<dbReference type="GO" id="GO:0009523">
    <property type="term" value="C:photosystem II"/>
    <property type="evidence" value="ECO:0007669"/>
    <property type="project" value="UniProtKB-KW"/>
</dbReference>
<dbReference type="EMBL" id="GG663748">
    <property type="protein sequence ID" value="EEH52335.1"/>
    <property type="molecule type" value="Genomic_DNA"/>
</dbReference>
<evidence type="ECO:0000256" key="1">
    <source>
        <dbReference type="ARBA" id="ARBA00004167"/>
    </source>
</evidence>
<evidence type="ECO:0000256" key="4">
    <source>
        <dbReference type="ARBA" id="ARBA00022692"/>
    </source>
</evidence>
<dbReference type="AlphaFoldDB" id="C1N5Q2"/>
<dbReference type="KEGG" id="mpp:MICPUCDRAFT_42681"/>
<evidence type="ECO:0000256" key="9">
    <source>
        <dbReference type="SAM" id="Phobius"/>
    </source>
</evidence>
<protein>
    <submittedName>
        <fullName evidence="10">Photosystem II PsbM protein</fullName>
    </submittedName>
</protein>
<dbReference type="Pfam" id="PF05151">
    <property type="entry name" value="PsbM"/>
    <property type="match status" value="1"/>
</dbReference>
<evidence type="ECO:0000256" key="7">
    <source>
        <dbReference type="ARBA" id="ARBA00023276"/>
    </source>
</evidence>
<evidence type="ECO:0000256" key="5">
    <source>
        <dbReference type="ARBA" id="ARBA00022989"/>
    </source>
</evidence>
<comment type="subcellular location">
    <subcellularLocation>
        <location evidence="1">Membrane</location>
        <topology evidence="1">Single-pass membrane protein</topology>
    </subcellularLocation>
</comment>
<dbReference type="NCBIfam" id="TIGR03038">
    <property type="entry name" value="PS_II_psbM"/>
    <property type="match status" value="1"/>
</dbReference>
<evidence type="ECO:0000256" key="8">
    <source>
        <dbReference type="SAM" id="MobiDB-lite"/>
    </source>
</evidence>
<name>C1N5Q2_MICPC</name>
<feature type="region of interest" description="Disordered" evidence="8">
    <location>
        <begin position="121"/>
        <end position="149"/>
    </location>
</feature>
<keyword evidence="2" id="KW-0674">Reaction center</keyword>
<keyword evidence="3" id="KW-0602">Photosynthesis</keyword>
<dbReference type="Proteomes" id="UP000001876">
    <property type="component" value="Unassembled WGS sequence"/>
</dbReference>
<reference evidence="10 11" key="1">
    <citation type="journal article" date="2009" name="Science">
        <title>Green evolution and dynamic adaptations revealed by genomes of the marine picoeukaryotes Micromonas.</title>
        <authorList>
            <person name="Worden A.Z."/>
            <person name="Lee J.H."/>
            <person name="Mock T."/>
            <person name="Rouze P."/>
            <person name="Simmons M.P."/>
            <person name="Aerts A.L."/>
            <person name="Allen A.E."/>
            <person name="Cuvelier M.L."/>
            <person name="Derelle E."/>
            <person name="Everett M.V."/>
            <person name="Foulon E."/>
            <person name="Grimwood J."/>
            <person name="Gundlach H."/>
            <person name="Henrissat B."/>
            <person name="Napoli C."/>
            <person name="McDonald S.M."/>
            <person name="Parker M.S."/>
            <person name="Rombauts S."/>
            <person name="Salamov A."/>
            <person name="Von Dassow P."/>
            <person name="Badger J.H."/>
            <person name="Coutinho P.M."/>
            <person name="Demir E."/>
            <person name="Dubchak I."/>
            <person name="Gentemann C."/>
            <person name="Eikrem W."/>
            <person name="Gready J.E."/>
            <person name="John U."/>
            <person name="Lanier W."/>
            <person name="Lindquist E.A."/>
            <person name="Lucas S."/>
            <person name="Mayer K.F."/>
            <person name="Moreau H."/>
            <person name="Not F."/>
            <person name="Otillar R."/>
            <person name="Panaud O."/>
            <person name="Pangilinan J."/>
            <person name="Paulsen I."/>
            <person name="Piegu B."/>
            <person name="Poliakov A."/>
            <person name="Robbens S."/>
            <person name="Schmutz J."/>
            <person name="Toulza E."/>
            <person name="Wyss T."/>
            <person name="Zelensky A."/>
            <person name="Zhou K."/>
            <person name="Armbrust E.V."/>
            <person name="Bhattacharya D."/>
            <person name="Goodenough U.W."/>
            <person name="Van de Peer Y."/>
            <person name="Grigoriev I.V."/>
        </authorList>
    </citation>
    <scope>NUCLEOTIDE SEQUENCE [LARGE SCALE GENOMIC DNA]</scope>
    <source>
        <strain evidence="10 11">CCMP1545</strain>
    </source>
</reference>